<comment type="subcellular location">
    <subcellularLocation>
        <location evidence="1">Cell inner membrane</location>
        <topology evidence="1">Multi-pass membrane protein</topology>
    </subcellularLocation>
</comment>
<name>A0A5B0WPI8_9GAMM</name>
<dbReference type="UniPathway" id="UPA00084">
    <property type="reaction ID" value="UER00504"/>
</dbReference>
<keyword evidence="5" id="KW-1185">Reference proteome</keyword>
<proteinExistence type="predicted"/>
<dbReference type="InterPro" id="IPR036681">
    <property type="entry name" value="PgpA-like_sf"/>
</dbReference>
<keyword evidence="1 2" id="KW-0812">Transmembrane</keyword>
<comment type="catalytic activity">
    <reaction evidence="1">
        <text>a 1,2-diacyl-sn-glycero-3-phospho-(1'-sn-glycero-3'-phosphate) + H2O = a 1,2-diacyl-sn-glycero-3-phospho-(1'-sn-glycerol) + phosphate</text>
        <dbReference type="Rhea" id="RHEA:33751"/>
        <dbReference type="ChEBI" id="CHEBI:15377"/>
        <dbReference type="ChEBI" id="CHEBI:43474"/>
        <dbReference type="ChEBI" id="CHEBI:60110"/>
        <dbReference type="ChEBI" id="CHEBI:64716"/>
        <dbReference type="EC" id="3.1.3.27"/>
    </reaction>
</comment>
<reference evidence="4 5" key="1">
    <citation type="submission" date="2019-09" db="EMBL/GenBank/DDBJ databases">
        <authorList>
            <person name="Chen X.-Y."/>
        </authorList>
    </citation>
    <scope>NUCLEOTIDE SEQUENCE [LARGE SCALE GENOMIC DNA]</scope>
    <source>
        <strain evidence="4 5">NY5</strain>
    </source>
</reference>
<comment type="cofactor">
    <cofactor evidence="1">
        <name>Mg(2+)</name>
        <dbReference type="ChEBI" id="CHEBI:18420"/>
    </cofactor>
</comment>
<evidence type="ECO:0000313" key="5">
    <source>
        <dbReference type="Proteomes" id="UP000323708"/>
    </source>
</evidence>
<dbReference type="PANTHER" id="PTHR36305">
    <property type="entry name" value="PHOSPHATIDYLGLYCEROPHOSPHATASE A"/>
    <property type="match status" value="1"/>
</dbReference>
<dbReference type="GO" id="GO:0046872">
    <property type="term" value="F:metal ion binding"/>
    <property type="evidence" value="ECO:0007669"/>
    <property type="project" value="UniProtKB-KW"/>
</dbReference>
<dbReference type="EMBL" id="VTUX01000009">
    <property type="protein sequence ID" value="KAA1188843.1"/>
    <property type="molecule type" value="Genomic_DNA"/>
</dbReference>
<dbReference type="InterPro" id="IPR007686">
    <property type="entry name" value="YutG/PgpA"/>
</dbReference>
<protein>
    <recommendedName>
        <fullName evidence="1">Phosphatidylglycerophosphatase A</fullName>
        <ecNumber evidence="1">3.1.3.27</ecNumber>
    </recommendedName>
    <alternativeName>
        <fullName evidence="1">Phosphatidylglycerolphosphate phosphatase A</fullName>
    </alternativeName>
</protein>
<dbReference type="AlphaFoldDB" id="A0A5B0WPI8"/>
<sequence>MPPTIKPDLLASPAQLLAFGFGSGLAKKAPGTFGTLAAVPLFWLLSHLSPGLYLVAVLLAFGLGVWICDVASRQLQVHDHPGIVWDEFVGYWIAMWALPVNWLWVLAGFAAFRLFDIWKPWPIGLLDKRVDGGLGIMIDDVVAGLMACAVLHLALWWLG</sequence>
<evidence type="ECO:0000256" key="2">
    <source>
        <dbReference type="SAM" id="Phobius"/>
    </source>
</evidence>
<feature type="transmembrane region" description="Helical" evidence="2">
    <location>
        <begin position="132"/>
        <end position="158"/>
    </location>
</feature>
<comment type="function">
    <text evidence="1">Lipid phosphatase which dephosphorylates phosphatidylglycerophosphate (PGP) to phosphatidylglycerol (PG).</text>
</comment>
<keyword evidence="1" id="KW-0443">Lipid metabolism</keyword>
<dbReference type="GO" id="GO:0006655">
    <property type="term" value="P:phosphatidylglycerol biosynthetic process"/>
    <property type="evidence" value="ECO:0007669"/>
    <property type="project" value="UniProtKB-UniPathway"/>
</dbReference>
<comment type="caution">
    <text evidence="4">The sequence shown here is derived from an EMBL/GenBank/DDBJ whole genome shotgun (WGS) entry which is preliminary data.</text>
</comment>
<dbReference type="CDD" id="cd06971">
    <property type="entry name" value="PgpA"/>
    <property type="match status" value="1"/>
</dbReference>
<keyword evidence="1 2" id="KW-0472">Membrane</keyword>
<feature type="transmembrane region" description="Helical" evidence="2">
    <location>
        <begin position="50"/>
        <end position="68"/>
    </location>
</feature>
<accession>A0A5B0WPI8</accession>
<evidence type="ECO:0000313" key="4">
    <source>
        <dbReference type="EMBL" id="KAA1188843.1"/>
    </source>
</evidence>
<dbReference type="Proteomes" id="UP000323708">
    <property type="component" value="Unassembled WGS sequence"/>
</dbReference>
<evidence type="ECO:0000256" key="1">
    <source>
        <dbReference type="PIRNR" id="PIRNR006162"/>
    </source>
</evidence>
<keyword evidence="1" id="KW-0442">Lipid degradation</keyword>
<dbReference type="RefSeq" id="WP_149612606.1">
    <property type="nucleotide sequence ID" value="NZ_VTUX01000009.1"/>
</dbReference>
<keyword evidence="1" id="KW-0479">Metal-binding</keyword>
<keyword evidence="1" id="KW-0997">Cell inner membrane</keyword>
<evidence type="ECO:0000259" key="3">
    <source>
        <dbReference type="Pfam" id="PF04608"/>
    </source>
</evidence>
<organism evidence="4 5">
    <name type="scientific">Pseudohalioglobus sediminis</name>
    <dbReference type="NCBI Taxonomy" id="2606449"/>
    <lineage>
        <taxon>Bacteria</taxon>
        <taxon>Pseudomonadati</taxon>
        <taxon>Pseudomonadota</taxon>
        <taxon>Gammaproteobacteria</taxon>
        <taxon>Cellvibrionales</taxon>
        <taxon>Halieaceae</taxon>
        <taxon>Pseudohalioglobus</taxon>
    </lineage>
</organism>
<comment type="pathway">
    <text evidence="1">Phospholipid metabolism; phosphatidylglycerol biosynthesis; phosphatidylglycerol from CDP-diacylglycerol: step 2/2.</text>
</comment>
<keyword evidence="1" id="KW-1208">Phospholipid metabolism</keyword>
<keyword evidence="1" id="KW-0378">Hydrolase</keyword>
<keyword evidence="1" id="KW-0595">Phospholipid degradation</keyword>
<dbReference type="PANTHER" id="PTHR36305:SF1">
    <property type="entry name" value="PHOSPHATIDYLGLYCEROPHOSPHATASE A"/>
    <property type="match status" value="1"/>
</dbReference>
<dbReference type="EC" id="3.1.3.27" evidence="1"/>
<feature type="domain" description="YutG/PgpA" evidence="3">
    <location>
        <begin position="17"/>
        <end position="154"/>
    </location>
</feature>
<keyword evidence="2" id="KW-1133">Transmembrane helix</keyword>
<keyword evidence="1" id="KW-0460">Magnesium</keyword>
<gene>
    <name evidence="4" type="ORF">F0M18_16695</name>
</gene>
<dbReference type="GO" id="GO:0009395">
    <property type="term" value="P:phospholipid catabolic process"/>
    <property type="evidence" value="ECO:0007669"/>
    <property type="project" value="UniProtKB-KW"/>
</dbReference>
<dbReference type="GO" id="GO:0005886">
    <property type="term" value="C:plasma membrane"/>
    <property type="evidence" value="ECO:0007669"/>
    <property type="project" value="UniProtKB-SubCell"/>
</dbReference>
<dbReference type="GO" id="GO:0008962">
    <property type="term" value="F:phosphatidylglycerophosphatase activity"/>
    <property type="evidence" value="ECO:0007669"/>
    <property type="project" value="UniProtKB-EC"/>
</dbReference>
<dbReference type="PIRSF" id="PIRSF006162">
    <property type="entry name" value="PgpA"/>
    <property type="match status" value="1"/>
</dbReference>
<dbReference type="InterPro" id="IPR026037">
    <property type="entry name" value="PgpA"/>
</dbReference>
<dbReference type="Pfam" id="PF04608">
    <property type="entry name" value="PgpA"/>
    <property type="match status" value="1"/>
</dbReference>
<dbReference type="SUPFAM" id="SSF101307">
    <property type="entry name" value="YutG-like"/>
    <property type="match status" value="1"/>
</dbReference>
<feature type="transmembrane region" description="Helical" evidence="2">
    <location>
        <begin position="89"/>
        <end position="112"/>
    </location>
</feature>
<keyword evidence="1" id="KW-1003">Cell membrane</keyword>